<dbReference type="PROSITE" id="PS00144">
    <property type="entry name" value="ASN_GLN_ASE_1"/>
    <property type="match status" value="1"/>
</dbReference>
<dbReference type="Gene3D" id="3.40.50.1170">
    <property type="entry name" value="L-asparaginase, N-terminal domain"/>
    <property type="match status" value="1"/>
</dbReference>
<dbReference type="GO" id="GO:0006520">
    <property type="term" value="P:amino acid metabolic process"/>
    <property type="evidence" value="ECO:0007669"/>
    <property type="project" value="InterPro"/>
</dbReference>
<dbReference type="PANTHER" id="PTHR11707">
    <property type="entry name" value="L-ASPARAGINASE"/>
    <property type="match status" value="1"/>
</dbReference>
<name>A0A1A5YQD9_9BACL</name>
<evidence type="ECO:0000256" key="4">
    <source>
        <dbReference type="PROSITE-ProRule" id="PRU10099"/>
    </source>
</evidence>
<feature type="active site" evidence="4">
    <location>
        <position position="12"/>
    </location>
</feature>
<evidence type="ECO:0000313" key="7">
    <source>
        <dbReference type="Proteomes" id="UP000092024"/>
    </source>
</evidence>
<feature type="active site" description="O-isoaspartyl threonine intermediate" evidence="3">
    <location>
        <position position="12"/>
    </location>
</feature>
<dbReference type="Pfam" id="PF00710">
    <property type="entry name" value="Asparaginase"/>
    <property type="match status" value="1"/>
</dbReference>
<dbReference type="PRINTS" id="PR00139">
    <property type="entry name" value="ASNGLNASE"/>
</dbReference>
<dbReference type="InterPro" id="IPR006034">
    <property type="entry name" value="Asparaginase/glutaminase-like"/>
</dbReference>
<dbReference type="InterPro" id="IPR036152">
    <property type="entry name" value="Asp/glu_Ase-like_sf"/>
</dbReference>
<dbReference type="PIRSF" id="PIRSF001220">
    <property type="entry name" value="L-ASNase_gatD"/>
    <property type="match status" value="1"/>
</dbReference>
<reference evidence="6 7" key="1">
    <citation type="submission" date="2016-05" db="EMBL/GenBank/DDBJ databases">
        <title>Paenibacillus oryzae. sp. nov., isolated from the rice root.</title>
        <authorList>
            <person name="Zhang J."/>
            <person name="Zhang X."/>
        </authorList>
    </citation>
    <scope>NUCLEOTIDE SEQUENCE [LARGE SCALE GENOMIC DNA]</scope>
    <source>
        <strain evidence="6 7">1DrF-4</strain>
    </source>
</reference>
<accession>A0A1A5YQD9</accession>
<protein>
    <recommendedName>
        <fullName evidence="2">asparaginase</fullName>
        <ecNumber evidence="2">3.5.1.1</ecNumber>
    </recommendedName>
</protein>
<dbReference type="PIRSF" id="PIRSF500176">
    <property type="entry name" value="L_ASNase"/>
    <property type="match status" value="1"/>
</dbReference>
<dbReference type="AlphaFoldDB" id="A0A1A5YQD9"/>
<sequence length="376" mass="41632">MKSVLVVFTGGTIGSKAEGNSINVEGTGSYYLLQAYSESGGARDDVSLETLQPLNLLSENITPADWLTLASAIRQTDLKPYSGVIITHGSDTFAYTAALFSYLFSDTGIPIVFTAGNYPIGDKRSNGLRNLSGAIDFIADADIPGVFAVYENNRSEVQVFLGTRIGQNESFTDQFRAPYDLVYGEVGDRKFKWNNHWRNPAPELLRSRVDSKVLKQATGNLHTPSSLHKLLEDGNRLKLEDAVMYIKPYPGLRYDLYQWAENGYKPAAILHDLHHSGTACALEEGPYSLPAFIRRCREQQIDVYLCPIKDAGDTLYASSHKLTEAGGIWVENMSIEATLTKMMLAYGAYGSSQNRQAAKSLVLNEILFYEKLPLQE</sequence>
<dbReference type="PROSITE" id="PS51732">
    <property type="entry name" value="ASN_GLN_ASE_3"/>
    <property type="match status" value="1"/>
</dbReference>
<evidence type="ECO:0000256" key="2">
    <source>
        <dbReference type="ARBA" id="ARBA00012920"/>
    </source>
</evidence>
<dbReference type="InterPro" id="IPR037152">
    <property type="entry name" value="L-asparaginase_N_sf"/>
</dbReference>
<comment type="similarity">
    <text evidence="1">Belongs to the asparaginase 1 family.</text>
</comment>
<dbReference type="Proteomes" id="UP000092024">
    <property type="component" value="Unassembled WGS sequence"/>
</dbReference>
<dbReference type="EMBL" id="LYPA01000031">
    <property type="protein sequence ID" value="OBR67798.1"/>
    <property type="molecule type" value="Genomic_DNA"/>
</dbReference>
<keyword evidence="7" id="KW-1185">Reference proteome</keyword>
<dbReference type="SMART" id="SM00870">
    <property type="entry name" value="Asparaginase"/>
    <property type="match status" value="1"/>
</dbReference>
<dbReference type="PANTHER" id="PTHR11707:SF28">
    <property type="entry name" value="60 KDA LYSOPHOSPHOLIPASE"/>
    <property type="match status" value="1"/>
</dbReference>
<evidence type="ECO:0000313" key="6">
    <source>
        <dbReference type="EMBL" id="OBR67798.1"/>
    </source>
</evidence>
<dbReference type="Gene3D" id="3.40.50.40">
    <property type="match status" value="1"/>
</dbReference>
<evidence type="ECO:0000256" key="3">
    <source>
        <dbReference type="PIRSR" id="PIRSR001220-1"/>
    </source>
</evidence>
<dbReference type="InterPro" id="IPR027474">
    <property type="entry name" value="L-asparaginase_N"/>
</dbReference>
<dbReference type="GO" id="GO:0004067">
    <property type="term" value="F:asparaginase activity"/>
    <property type="evidence" value="ECO:0007669"/>
    <property type="project" value="UniProtKB-UniRule"/>
</dbReference>
<comment type="caution">
    <text evidence="6">The sequence shown here is derived from an EMBL/GenBank/DDBJ whole genome shotgun (WGS) entry which is preliminary data.</text>
</comment>
<evidence type="ECO:0000259" key="5">
    <source>
        <dbReference type="Pfam" id="PF00710"/>
    </source>
</evidence>
<dbReference type="InterPro" id="IPR020827">
    <property type="entry name" value="Asparaginase/glutaminase_AS1"/>
</dbReference>
<feature type="domain" description="L-asparaginase N-terminal" evidence="5">
    <location>
        <begin position="4"/>
        <end position="196"/>
    </location>
</feature>
<organism evidence="6 7">
    <name type="scientific">Paenibacillus oryzae</name>
    <dbReference type="NCBI Taxonomy" id="1844972"/>
    <lineage>
        <taxon>Bacteria</taxon>
        <taxon>Bacillati</taxon>
        <taxon>Bacillota</taxon>
        <taxon>Bacilli</taxon>
        <taxon>Bacillales</taxon>
        <taxon>Paenibacillaceae</taxon>
        <taxon>Paenibacillus</taxon>
    </lineage>
</organism>
<dbReference type="RefSeq" id="WP_068680176.1">
    <property type="nucleotide sequence ID" value="NZ_LYPA01000031.1"/>
</dbReference>
<proteinExistence type="inferred from homology"/>
<dbReference type="InterPro" id="IPR027473">
    <property type="entry name" value="L-asparaginase_C"/>
</dbReference>
<gene>
    <name evidence="6" type="ORF">A7K91_08695</name>
</gene>
<dbReference type="EC" id="3.5.1.1" evidence="2"/>
<dbReference type="SUPFAM" id="SSF53774">
    <property type="entry name" value="Glutaminase/Asparaginase"/>
    <property type="match status" value="1"/>
</dbReference>
<evidence type="ECO:0000256" key="1">
    <source>
        <dbReference type="ARBA" id="ARBA00010518"/>
    </source>
</evidence>
<dbReference type="STRING" id="1844972.A7K91_08695"/>